<reference evidence="8 9" key="1">
    <citation type="submission" date="2023-05" db="EMBL/GenBank/DDBJ databases">
        <title>Sedimentitalea sp. nov. JM2-8.</title>
        <authorList>
            <person name="Huang J."/>
        </authorList>
    </citation>
    <scope>NUCLEOTIDE SEQUENCE [LARGE SCALE GENOMIC DNA]</scope>
    <source>
        <strain evidence="8 9">JM2-8</strain>
    </source>
</reference>
<protein>
    <submittedName>
        <fullName evidence="8">Efflux RND transporter periplasmic adaptor subunit</fullName>
    </submittedName>
</protein>
<dbReference type="InterPro" id="IPR006143">
    <property type="entry name" value="RND_pump_MFP"/>
</dbReference>
<feature type="domain" description="Multidrug resistance protein MdtA-like C-terminal permuted SH3" evidence="7">
    <location>
        <begin position="306"/>
        <end position="357"/>
    </location>
</feature>
<evidence type="ECO:0000256" key="3">
    <source>
        <dbReference type="ARBA" id="ARBA00022448"/>
    </source>
</evidence>
<dbReference type="NCBIfam" id="TIGR01730">
    <property type="entry name" value="RND_mfp"/>
    <property type="match status" value="1"/>
</dbReference>
<dbReference type="Gene3D" id="2.40.420.20">
    <property type="match status" value="1"/>
</dbReference>
<evidence type="ECO:0000259" key="5">
    <source>
        <dbReference type="Pfam" id="PF25917"/>
    </source>
</evidence>
<dbReference type="PANTHER" id="PTHR30469:SF36">
    <property type="entry name" value="BLL3903 PROTEIN"/>
    <property type="match status" value="1"/>
</dbReference>
<sequence>MRQILIGMAVFAVAFYVWVTYVPAAGAFLDRLGVLALLGIEAEQSGTQNASGQEQQSPQRELVVVSSVEDRALTDHVTAIGDGRANKSVTVRSEAVGRITMIAPESGSRVEEGAVLVRLDDEAETIALEKARILLENAQDEERRVARLGTSGAVTEVRLRETELELRTAELALRQARFDLSQRNVVAPISGWVGIIDNEVGDRVSAQETLFIITDRSQILIDFRVPERVIGKMFVGMPIKIMPLGLRDLVLDGEISAIDTIVDRTSRTLRVQGRVDNSEDQLRVGMAFSVSLSFPGETLLAVDPLALQWSGDGSFVWRVTDGRVESVPVRIRKRDSATVLVEGALEPGDLVVTEGVQNLRPGTEVIVADEATAQQVLLPSAKL</sequence>
<keyword evidence="4" id="KW-0175">Coiled coil</keyword>
<proteinExistence type="inferred from homology"/>
<dbReference type="Gene3D" id="2.40.30.170">
    <property type="match status" value="1"/>
</dbReference>
<keyword evidence="9" id="KW-1185">Reference proteome</keyword>
<comment type="subcellular location">
    <subcellularLocation>
        <location evidence="1">Cell envelope</location>
    </subcellularLocation>
</comment>
<dbReference type="Proteomes" id="UP001227126">
    <property type="component" value="Unassembled WGS sequence"/>
</dbReference>
<evidence type="ECO:0000259" key="6">
    <source>
        <dbReference type="Pfam" id="PF25954"/>
    </source>
</evidence>
<dbReference type="InterPro" id="IPR058792">
    <property type="entry name" value="Beta-barrel_RND_2"/>
</dbReference>
<evidence type="ECO:0000256" key="1">
    <source>
        <dbReference type="ARBA" id="ARBA00004196"/>
    </source>
</evidence>
<accession>A0ABT7F975</accession>
<gene>
    <name evidence="8" type="ORF">QO034_00935</name>
</gene>
<comment type="similarity">
    <text evidence="2">Belongs to the membrane fusion protein (MFP) (TC 8.A.1) family.</text>
</comment>
<dbReference type="Pfam" id="PF25967">
    <property type="entry name" value="RND-MFP_C"/>
    <property type="match status" value="1"/>
</dbReference>
<evidence type="ECO:0000256" key="4">
    <source>
        <dbReference type="SAM" id="Coils"/>
    </source>
</evidence>
<evidence type="ECO:0000256" key="2">
    <source>
        <dbReference type="ARBA" id="ARBA00009477"/>
    </source>
</evidence>
<feature type="domain" description="CusB-like beta-barrel" evidence="6">
    <location>
        <begin position="221"/>
        <end position="293"/>
    </location>
</feature>
<dbReference type="PANTHER" id="PTHR30469">
    <property type="entry name" value="MULTIDRUG RESISTANCE PROTEIN MDTA"/>
    <property type="match status" value="1"/>
</dbReference>
<organism evidence="8 9">
    <name type="scientific">Sedimentitalea xiamensis</name>
    <dbReference type="NCBI Taxonomy" id="3050037"/>
    <lineage>
        <taxon>Bacteria</taxon>
        <taxon>Pseudomonadati</taxon>
        <taxon>Pseudomonadota</taxon>
        <taxon>Alphaproteobacteria</taxon>
        <taxon>Rhodobacterales</taxon>
        <taxon>Paracoccaceae</taxon>
        <taxon>Sedimentitalea</taxon>
    </lineage>
</organism>
<dbReference type="Pfam" id="PF25917">
    <property type="entry name" value="BSH_RND"/>
    <property type="match status" value="1"/>
</dbReference>
<feature type="domain" description="Multidrug resistance protein MdtA-like barrel-sandwich hybrid" evidence="5">
    <location>
        <begin position="88"/>
        <end position="215"/>
    </location>
</feature>
<dbReference type="InterPro" id="IPR058627">
    <property type="entry name" value="MdtA-like_C"/>
</dbReference>
<feature type="coiled-coil region" evidence="4">
    <location>
        <begin position="128"/>
        <end position="179"/>
    </location>
</feature>
<dbReference type="EMBL" id="JASNJE010000001">
    <property type="protein sequence ID" value="MDK3071662.1"/>
    <property type="molecule type" value="Genomic_DNA"/>
</dbReference>
<dbReference type="Pfam" id="PF25954">
    <property type="entry name" value="Beta-barrel_RND_2"/>
    <property type="match status" value="1"/>
</dbReference>
<comment type="caution">
    <text evidence="8">The sequence shown here is derived from an EMBL/GenBank/DDBJ whole genome shotgun (WGS) entry which is preliminary data.</text>
</comment>
<dbReference type="SUPFAM" id="SSF111369">
    <property type="entry name" value="HlyD-like secretion proteins"/>
    <property type="match status" value="1"/>
</dbReference>
<keyword evidence="3" id="KW-0813">Transport</keyword>
<dbReference type="Gene3D" id="1.10.287.470">
    <property type="entry name" value="Helix hairpin bin"/>
    <property type="match status" value="1"/>
</dbReference>
<dbReference type="Gene3D" id="2.40.50.100">
    <property type="match status" value="1"/>
</dbReference>
<dbReference type="InterPro" id="IPR058625">
    <property type="entry name" value="MdtA-like_BSH"/>
</dbReference>
<evidence type="ECO:0000313" key="8">
    <source>
        <dbReference type="EMBL" id="MDK3071662.1"/>
    </source>
</evidence>
<evidence type="ECO:0000259" key="7">
    <source>
        <dbReference type="Pfam" id="PF25967"/>
    </source>
</evidence>
<evidence type="ECO:0000313" key="9">
    <source>
        <dbReference type="Proteomes" id="UP001227126"/>
    </source>
</evidence>
<name>A0ABT7F975_9RHOB</name>